<sequence>MEKKKEATMEQLNGKQTLNSVPRQGIIAHAIPVDSVVLFGQREVETLRAYLQPPRFQVLDLTRTIDRLLDQEEQLGRMSLLQSTREIYSYT</sequence>
<reference evidence="1 2" key="1">
    <citation type="journal article" date="2018" name="Genome Biol. Evol.">
        <title>Multiple Roots of Fruiting Body Formation in Amoebozoa.</title>
        <authorList>
            <person name="Hillmann F."/>
            <person name="Forbes G."/>
            <person name="Novohradska S."/>
            <person name="Ferling I."/>
            <person name="Riege K."/>
            <person name="Groth M."/>
            <person name="Westermann M."/>
            <person name="Marz M."/>
            <person name="Spaller T."/>
            <person name="Winckler T."/>
            <person name="Schaap P."/>
            <person name="Glockner G."/>
        </authorList>
    </citation>
    <scope>NUCLEOTIDE SEQUENCE [LARGE SCALE GENOMIC DNA]</scope>
    <source>
        <strain evidence="1 2">Jena</strain>
    </source>
</reference>
<dbReference type="EMBL" id="MDYQ01000102">
    <property type="protein sequence ID" value="PRP82467.1"/>
    <property type="molecule type" value="Genomic_DNA"/>
</dbReference>
<evidence type="ECO:0000313" key="1">
    <source>
        <dbReference type="EMBL" id="PRP82467.1"/>
    </source>
</evidence>
<dbReference type="Proteomes" id="UP000241769">
    <property type="component" value="Unassembled WGS sequence"/>
</dbReference>
<gene>
    <name evidence="1" type="ORF">PROFUN_09714</name>
</gene>
<protein>
    <submittedName>
        <fullName evidence="1">Uncharacterized protein</fullName>
    </submittedName>
</protein>
<proteinExistence type="predicted"/>
<evidence type="ECO:0000313" key="2">
    <source>
        <dbReference type="Proteomes" id="UP000241769"/>
    </source>
</evidence>
<name>A0A2P6NET6_9EUKA</name>
<dbReference type="InParanoid" id="A0A2P6NET6"/>
<accession>A0A2P6NET6</accession>
<dbReference type="AlphaFoldDB" id="A0A2P6NET6"/>
<organism evidence="1 2">
    <name type="scientific">Planoprotostelium fungivorum</name>
    <dbReference type="NCBI Taxonomy" id="1890364"/>
    <lineage>
        <taxon>Eukaryota</taxon>
        <taxon>Amoebozoa</taxon>
        <taxon>Evosea</taxon>
        <taxon>Variosea</taxon>
        <taxon>Cavosteliida</taxon>
        <taxon>Cavosteliaceae</taxon>
        <taxon>Planoprotostelium</taxon>
    </lineage>
</organism>
<comment type="caution">
    <text evidence="1">The sequence shown here is derived from an EMBL/GenBank/DDBJ whole genome shotgun (WGS) entry which is preliminary data.</text>
</comment>
<keyword evidence="2" id="KW-1185">Reference proteome</keyword>